<dbReference type="PANTHER" id="PTHR23079">
    <property type="entry name" value="RNA-DEPENDENT RNA POLYMERASE"/>
    <property type="match status" value="1"/>
</dbReference>
<evidence type="ECO:0000313" key="13">
    <source>
        <dbReference type="Proteomes" id="UP001215712"/>
    </source>
</evidence>
<evidence type="ECO:0000259" key="10">
    <source>
        <dbReference type="Pfam" id="PF05183"/>
    </source>
</evidence>
<keyword evidence="5 8" id="KW-0694">RNA-binding</keyword>
<evidence type="ECO:0000259" key="11">
    <source>
        <dbReference type="Pfam" id="PF26253"/>
    </source>
</evidence>
<evidence type="ECO:0000256" key="5">
    <source>
        <dbReference type="ARBA" id="ARBA00022884"/>
    </source>
</evidence>
<gene>
    <name evidence="12" type="ORF">N7493_001688</name>
</gene>
<dbReference type="InterPro" id="IPR007855">
    <property type="entry name" value="RDRP"/>
</dbReference>
<comment type="catalytic activity">
    <reaction evidence="7 8">
        <text>RNA(n) + a ribonucleoside 5'-triphosphate = RNA(n+1) + diphosphate</text>
        <dbReference type="Rhea" id="RHEA:21248"/>
        <dbReference type="Rhea" id="RHEA-COMP:14527"/>
        <dbReference type="Rhea" id="RHEA-COMP:17342"/>
        <dbReference type="ChEBI" id="CHEBI:33019"/>
        <dbReference type="ChEBI" id="CHEBI:61557"/>
        <dbReference type="ChEBI" id="CHEBI:140395"/>
        <dbReference type="EC" id="2.7.7.48"/>
    </reaction>
</comment>
<evidence type="ECO:0000256" key="1">
    <source>
        <dbReference type="ARBA" id="ARBA00005762"/>
    </source>
</evidence>
<evidence type="ECO:0000256" key="3">
    <source>
        <dbReference type="ARBA" id="ARBA00022679"/>
    </source>
</evidence>
<dbReference type="Proteomes" id="UP001215712">
    <property type="component" value="Unassembled WGS sequence"/>
</dbReference>
<evidence type="ECO:0000256" key="7">
    <source>
        <dbReference type="ARBA" id="ARBA00048744"/>
    </source>
</evidence>
<keyword evidence="4 8" id="KW-0548">Nucleotidyltransferase</keyword>
<feature type="region of interest" description="Disordered" evidence="9">
    <location>
        <begin position="1290"/>
        <end position="1335"/>
    </location>
</feature>
<reference evidence="12" key="1">
    <citation type="journal article" date="2023" name="IMA Fungus">
        <title>Comparative genomic study of the Penicillium genus elucidates a diverse pangenome and 15 lateral gene transfer events.</title>
        <authorList>
            <person name="Petersen C."/>
            <person name="Sorensen T."/>
            <person name="Nielsen M.R."/>
            <person name="Sondergaard T.E."/>
            <person name="Sorensen J.L."/>
            <person name="Fitzpatrick D.A."/>
            <person name="Frisvad J.C."/>
            <person name="Nielsen K.L."/>
        </authorList>
    </citation>
    <scope>NUCLEOTIDE SEQUENCE</scope>
    <source>
        <strain evidence="12">IBT 17514</strain>
    </source>
</reference>
<name>A0AAD6HVE5_9EURO</name>
<evidence type="ECO:0000256" key="9">
    <source>
        <dbReference type="SAM" id="MobiDB-lite"/>
    </source>
</evidence>
<evidence type="ECO:0000313" key="12">
    <source>
        <dbReference type="EMBL" id="KAJ5738533.1"/>
    </source>
</evidence>
<keyword evidence="2 8" id="KW-0696">RNA-directed RNA polymerase</keyword>
<comment type="similarity">
    <text evidence="1 8">Belongs to the RdRP family.</text>
</comment>
<accession>A0AAD6HVE5</accession>
<comment type="caution">
    <text evidence="12">The sequence shown here is derived from an EMBL/GenBank/DDBJ whole genome shotgun (WGS) entry which is preliminary data.</text>
</comment>
<sequence length="1335" mass="150572">MASPPRSQALTSSSNWQSFNATLIFLNDLPWTINTYNLWENFGKEGTITSIDISQGKDGRRKPTARIWFTPPPLRNFWANSRYQINLADGTHIVEISAKGIRDDTFVPSPVRPEVMYPGEIELSASEMRVGVMLGDSLFSPMHTIKAAAAPAMVIDVKQRTLVFLFHQVVRYAPARAGPKLRLKFLELFQVWESDNVKGRGLSLTLVAKSPPQLHRQTRDFASTFDSDSVSWKLGHTWFRQTSLVHMPRLQTNVATNLRKHGQIIDIARWNTYQITFSPEVVQTGIVNTLRDILTDHNVVIQSGTHLTQAEERPVSAWEFIDANNPSTIDSPSQILVTLWGDSDYIHLPFPLRYQLEVCISQGFLSEFTITKEFLLKLMGLGESHALRLLEHIATSNLKETYLDPMKIFSIPCPKGVTDAKIPKYCCFMRTARVTPTTILYSTPTVDTSNRVTRHYVEFADRFLRVRFTDEISLGRINSCSDMTNDEVFTRVKRTLANGITIGDRHYEFLAFGSSQFREHGAYFFAPLPDLTAANIRGWMGQFSHIKNVAKHTARIGQCFSTTRAYAGSSVDVRRCPDIIHDGKNFSDGVGKISKFLADMTVNDLKIETVTGGHPSAFQFRLGGSKGLLVVWPGVQPREVHIRDSQFKFEADSSGLEIIRWSQFNAATLNRQIILVLSALGIPDEAILKKMTDMLDNMNQITQNDFHAIALLQKFVDSNEVTFKLAKMISDGFRKANDPFVNSLLQLWKTWNFKYLKDKARIPIEDGANVFGCVDELGVLKGYFKQHTMSAKAKADPVSALPEIFLQVCHFDKTPCPQIIEGICVVARNPSLHPGDIRVVRAVDKPELRHLHDVVVFPQTGDQDLASMCSGGDLDGDDFLVFWDQDLVPKDPKYWFEKPMDFKGRVAPNLDHDVTVNEITSFFAQYMKFDSLPRIAHAHMAQADWRNRGIRDEKCLLLAKLHSDAVDYNKTGAVAEMKRDVMPNRWPHFMEKKHKPLRQIYHSDKILGQLYDRVETKTFTPNLELPFDSRILNSSFVPASNAHIEFAAGLKLQYDAAMRRLMAQYGIKTEFEVWSAFVLDHTSLFGNYKIHEEVGHRASILCNGFQQACYDAVEGRASRDLAPLAVAMYRVTHDATVEALKELKSQKEKKAAEKVYGHDWDWGDEEVNEDAEREPLISFPWIFHECLGDIATGRVREREPDSAEPAIPSEAYPNAKRYIRAEVDEILLDLAEEGAGQLGLPTREPSRPIITTPEMPPLAMRTRLSDSNSNDVGQQSGVDPHQALSTVDFNRPVVSGSHQKTSGAQGKGQPEDIIEEKENVKPSATDDLLSLLNLD</sequence>
<dbReference type="GO" id="GO:0031380">
    <property type="term" value="C:nuclear RNA-directed RNA polymerase complex"/>
    <property type="evidence" value="ECO:0007669"/>
    <property type="project" value="TreeGrafter"/>
</dbReference>
<proteinExistence type="inferred from homology"/>
<dbReference type="PANTHER" id="PTHR23079:SF55">
    <property type="entry name" value="RNA-DIRECTED RNA POLYMERASE"/>
    <property type="match status" value="1"/>
</dbReference>
<organism evidence="12 13">
    <name type="scientific">Penicillium malachiteum</name>
    <dbReference type="NCBI Taxonomy" id="1324776"/>
    <lineage>
        <taxon>Eukaryota</taxon>
        <taxon>Fungi</taxon>
        <taxon>Dikarya</taxon>
        <taxon>Ascomycota</taxon>
        <taxon>Pezizomycotina</taxon>
        <taxon>Eurotiomycetes</taxon>
        <taxon>Eurotiomycetidae</taxon>
        <taxon>Eurotiales</taxon>
        <taxon>Aspergillaceae</taxon>
        <taxon>Penicillium</taxon>
    </lineage>
</organism>
<dbReference type="GO" id="GO:0003723">
    <property type="term" value="F:RNA binding"/>
    <property type="evidence" value="ECO:0007669"/>
    <property type="project" value="UniProtKB-KW"/>
</dbReference>
<dbReference type="InterPro" id="IPR057596">
    <property type="entry name" value="RDRP_core"/>
</dbReference>
<protein>
    <recommendedName>
        <fullName evidence="8">RNA-dependent RNA polymerase</fullName>
        <ecNumber evidence="8">2.7.7.48</ecNumber>
    </recommendedName>
</protein>
<keyword evidence="3 8" id="KW-0808">Transferase</keyword>
<dbReference type="SUPFAM" id="SSF54928">
    <property type="entry name" value="RNA-binding domain, RBD"/>
    <property type="match status" value="1"/>
</dbReference>
<dbReference type="InterPro" id="IPR035979">
    <property type="entry name" value="RBD_domain_sf"/>
</dbReference>
<dbReference type="Pfam" id="PF26253">
    <property type="entry name" value="RdRP_head"/>
    <property type="match status" value="1"/>
</dbReference>
<keyword evidence="6" id="KW-0943">RNA-mediated gene silencing</keyword>
<reference evidence="12" key="2">
    <citation type="submission" date="2023-01" db="EMBL/GenBank/DDBJ databases">
        <authorList>
            <person name="Petersen C."/>
        </authorList>
    </citation>
    <scope>NUCLEOTIDE SEQUENCE</scope>
    <source>
        <strain evidence="12">IBT 17514</strain>
    </source>
</reference>
<evidence type="ECO:0000256" key="4">
    <source>
        <dbReference type="ARBA" id="ARBA00022695"/>
    </source>
</evidence>
<dbReference type="GO" id="GO:0030422">
    <property type="term" value="P:siRNA processing"/>
    <property type="evidence" value="ECO:0007669"/>
    <property type="project" value="TreeGrafter"/>
</dbReference>
<keyword evidence="13" id="KW-1185">Reference proteome</keyword>
<dbReference type="EC" id="2.7.7.48" evidence="8"/>
<evidence type="ECO:0000256" key="2">
    <source>
        <dbReference type="ARBA" id="ARBA00022484"/>
    </source>
</evidence>
<dbReference type="CDD" id="cd00590">
    <property type="entry name" value="RRM_SF"/>
    <property type="match status" value="1"/>
</dbReference>
<dbReference type="EMBL" id="JAQJAN010000002">
    <property type="protein sequence ID" value="KAJ5738533.1"/>
    <property type="molecule type" value="Genomic_DNA"/>
</dbReference>
<dbReference type="GO" id="GO:0003968">
    <property type="term" value="F:RNA-directed RNA polymerase activity"/>
    <property type="evidence" value="ECO:0007669"/>
    <property type="project" value="UniProtKB-KW"/>
</dbReference>
<evidence type="ECO:0000256" key="6">
    <source>
        <dbReference type="ARBA" id="ARBA00023158"/>
    </source>
</evidence>
<feature type="domain" description="RDRP core" evidence="10">
    <location>
        <begin position="434"/>
        <end position="1014"/>
    </location>
</feature>
<dbReference type="Pfam" id="PF05183">
    <property type="entry name" value="RdRP"/>
    <property type="match status" value="1"/>
</dbReference>
<dbReference type="InterPro" id="IPR058752">
    <property type="entry name" value="RDRP_C_head"/>
</dbReference>
<feature type="domain" description="RDRP C-terminal head" evidence="11">
    <location>
        <begin position="1037"/>
        <end position="1198"/>
    </location>
</feature>
<evidence type="ECO:0000256" key="8">
    <source>
        <dbReference type="RuleBase" id="RU363098"/>
    </source>
</evidence>